<protein>
    <submittedName>
        <fullName evidence="2">Uncharacterized protein</fullName>
    </submittedName>
</protein>
<feature type="transmembrane region" description="Helical" evidence="1">
    <location>
        <begin position="6"/>
        <end position="24"/>
    </location>
</feature>
<evidence type="ECO:0000313" key="2">
    <source>
        <dbReference type="EMBL" id="GAA0545485.1"/>
    </source>
</evidence>
<reference evidence="2" key="1">
    <citation type="journal article" date="2014" name="Int. J. Syst. Evol. Microbiol.">
        <title>Complete genome sequence of Corynebacterium casei LMG S-19264T (=DSM 44701T), isolated from a smear-ripened cheese.</title>
        <authorList>
            <consortium name="US DOE Joint Genome Institute (JGI-PGF)"/>
            <person name="Walter F."/>
            <person name="Albersmeier A."/>
            <person name="Kalinowski J."/>
            <person name="Ruckert C."/>
        </authorList>
    </citation>
    <scope>NUCLEOTIDE SEQUENCE</scope>
    <source>
        <strain evidence="2">JCM 14265</strain>
    </source>
</reference>
<accession>A0AAV3SS63</accession>
<gene>
    <name evidence="2" type="ORF">GCM10008994_20470</name>
</gene>
<dbReference type="Proteomes" id="UP001501425">
    <property type="component" value="Unassembled WGS sequence"/>
</dbReference>
<evidence type="ECO:0000256" key="1">
    <source>
        <dbReference type="SAM" id="Phobius"/>
    </source>
</evidence>
<keyword evidence="1" id="KW-0812">Transmembrane</keyword>
<dbReference type="EMBL" id="BAAADQ010000012">
    <property type="protein sequence ID" value="GAA0545485.1"/>
    <property type="molecule type" value="Genomic_DNA"/>
</dbReference>
<feature type="transmembrane region" description="Helical" evidence="1">
    <location>
        <begin position="60"/>
        <end position="82"/>
    </location>
</feature>
<keyword evidence="1" id="KW-0472">Membrane</keyword>
<evidence type="ECO:0000313" key="3">
    <source>
        <dbReference type="Proteomes" id="UP001501425"/>
    </source>
</evidence>
<sequence length="89" mass="9611">MLRPVPFFGGAAVAVLVEAVFARWPERTARLWRRPAIRFGSPVALLAATLSVNPRSGTPHAATLGGLAGYFVLLVGITIDLVPEPEQWF</sequence>
<reference evidence="2" key="2">
    <citation type="submission" date="2023-12" db="EMBL/GenBank/DDBJ databases">
        <authorList>
            <person name="Sun Q."/>
            <person name="Inoue M."/>
        </authorList>
    </citation>
    <scope>NUCLEOTIDE SEQUENCE</scope>
    <source>
        <strain evidence="2">JCM 14265</strain>
    </source>
</reference>
<comment type="caution">
    <text evidence="2">The sequence shown here is derived from an EMBL/GenBank/DDBJ whole genome shotgun (WGS) entry which is preliminary data.</text>
</comment>
<keyword evidence="1" id="KW-1133">Transmembrane helix</keyword>
<dbReference type="AlphaFoldDB" id="A0AAV3SS63"/>
<organism evidence="2 3">
    <name type="scientific">Halorubrum ejinorense</name>
    <dbReference type="NCBI Taxonomy" id="425309"/>
    <lineage>
        <taxon>Archaea</taxon>
        <taxon>Methanobacteriati</taxon>
        <taxon>Methanobacteriota</taxon>
        <taxon>Stenosarchaea group</taxon>
        <taxon>Halobacteria</taxon>
        <taxon>Halobacteriales</taxon>
        <taxon>Haloferacaceae</taxon>
        <taxon>Halorubrum</taxon>
    </lineage>
</organism>
<name>A0AAV3SS63_9EURY</name>
<proteinExistence type="predicted"/>